<dbReference type="InterPro" id="IPR012823">
    <property type="entry name" value="Flagell_FliJ"/>
</dbReference>
<dbReference type="PATRIC" id="fig|443610.3.peg.3873"/>
<proteinExistence type="inferred from homology"/>
<keyword evidence="6" id="KW-0145">Chemotaxis</keyword>
<keyword evidence="13" id="KW-1185">Reference proteome</keyword>
<keyword evidence="12" id="KW-0966">Cell projection</keyword>
<keyword evidence="9" id="KW-0472">Membrane</keyword>
<keyword evidence="12" id="KW-0969">Cilium</keyword>
<dbReference type="InterPro" id="IPR053716">
    <property type="entry name" value="Flag_assembly_chemotaxis_eff"/>
</dbReference>
<dbReference type="GO" id="GO:0044781">
    <property type="term" value="P:bacterial-type flagellum organization"/>
    <property type="evidence" value="ECO:0007669"/>
    <property type="project" value="UniProtKB-KW"/>
</dbReference>
<dbReference type="STRING" id="443610.VE25_06595"/>
<evidence type="ECO:0000256" key="4">
    <source>
        <dbReference type="ARBA" id="ARBA00022448"/>
    </source>
</evidence>
<evidence type="ECO:0000313" key="12">
    <source>
        <dbReference type="EMBL" id="KKB12587.1"/>
    </source>
</evidence>
<dbReference type="EMBL" id="JZEX01000061">
    <property type="protein sequence ID" value="KKB12587.1"/>
    <property type="molecule type" value="Genomic_DNA"/>
</dbReference>
<evidence type="ECO:0000256" key="6">
    <source>
        <dbReference type="ARBA" id="ARBA00022500"/>
    </source>
</evidence>
<evidence type="ECO:0000256" key="1">
    <source>
        <dbReference type="ARBA" id="ARBA00004413"/>
    </source>
</evidence>
<evidence type="ECO:0000313" key="13">
    <source>
        <dbReference type="Proteomes" id="UP000033632"/>
    </source>
</evidence>
<dbReference type="RefSeq" id="WP_046107797.1">
    <property type="nucleotide sequence ID" value="NZ_JZEX01000061.1"/>
</dbReference>
<dbReference type="GO" id="GO:0005886">
    <property type="term" value="C:plasma membrane"/>
    <property type="evidence" value="ECO:0007669"/>
    <property type="project" value="UniProtKB-SubCell"/>
</dbReference>
<sequence length="136" mass="15834">MKSRSESLIRLKKFQVDEKRRQVAQIEMMATDFERMAAELDQQIEIEHQKTGISDVAHFAYSTFAKAASQRRDNLLASAHDMREKLEVAQDELAEAIEDLKKVELLDQRENQRDAAEEAKNEQAAYDEIGRLRLRR</sequence>
<evidence type="ECO:0000256" key="5">
    <source>
        <dbReference type="ARBA" id="ARBA00022475"/>
    </source>
</evidence>
<keyword evidence="7" id="KW-1005">Bacterial flagellum biogenesis</keyword>
<evidence type="ECO:0000256" key="7">
    <source>
        <dbReference type="ARBA" id="ARBA00022795"/>
    </source>
</evidence>
<dbReference type="GO" id="GO:0071973">
    <property type="term" value="P:bacterial-type flagellum-dependent cell motility"/>
    <property type="evidence" value="ECO:0007669"/>
    <property type="project" value="InterPro"/>
</dbReference>
<dbReference type="Proteomes" id="UP000033632">
    <property type="component" value="Unassembled WGS sequence"/>
</dbReference>
<organism evidence="12 13">
    <name type="scientific">Devosia geojensis</name>
    <dbReference type="NCBI Taxonomy" id="443610"/>
    <lineage>
        <taxon>Bacteria</taxon>
        <taxon>Pseudomonadati</taxon>
        <taxon>Pseudomonadota</taxon>
        <taxon>Alphaproteobacteria</taxon>
        <taxon>Hyphomicrobiales</taxon>
        <taxon>Devosiaceae</taxon>
        <taxon>Devosia</taxon>
    </lineage>
</organism>
<keyword evidence="8" id="KW-0653">Protein transport</keyword>
<evidence type="ECO:0000256" key="8">
    <source>
        <dbReference type="ARBA" id="ARBA00022927"/>
    </source>
</evidence>
<evidence type="ECO:0000256" key="10">
    <source>
        <dbReference type="ARBA" id="ARBA00023225"/>
    </source>
</evidence>
<protein>
    <recommendedName>
        <fullName evidence="3">Flagellar FliJ protein</fullName>
    </recommendedName>
</protein>
<dbReference type="Pfam" id="PF02050">
    <property type="entry name" value="FliJ"/>
    <property type="match status" value="1"/>
</dbReference>
<keyword evidence="11" id="KW-0175">Coiled coil</keyword>
<keyword evidence="4" id="KW-0813">Transport</keyword>
<accession>A0A0F5FWP8</accession>
<dbReference type="AlphaFoldDB" id="A0A0F5FWP8"/>
<comment type="subcellular location">
    <subcellularLocation>
        <location evidence="1">Cell membrane</location>
        <topology evidence="1">Peripheral membrane protein</topology>
        <orientation evidence="1">Cytoplasmic side</orientation>
    </subcellularLocation>
</comment>
<evidence type="ECO:0000256" key="9">
    <source>
        <dbReference type="ARBA" id="ARBA00023136"/>
    </source>
</evidence>
<dbReference type="GO" id="GO:0006935">
    <property type="term" value="P:chemotaxis"/>
    <property type="evidence" value="ECO:0007669"/>
    <property type="project" value="UniProtKB-KW"/>
</dbReference>
<evidence type="ECO:0000256" key="2">
    <source>
        <dbReference type="ARBA" id="ARBA00010004"/>
    </source>
</evidence>
<keyword evidence="12" id="KW-0282">Flagellum</keyword>
<reference evidence="12 13" key="1">
    <citation type="submission" date="2015-03" db="EMBL/GenBank/DDBJ databases">
        <authorList>
            <person name="Hassan Y.I."/>
            <person name="Lepp D."/>
            <person name="Li X.-Z."/>
            <person name="Zhou T."/>
        </authorList>
    </citation>
    <scope>NUCLEOTIDE SEQUENCE [LARGE SCALE GENOMIC DNA]</scope>
    <source>
        <strain evidence="12 13">BD-c194</strain>
    </source>
</reference>
<dbReference type="OrthoDB" id="7871364at2"/>
<keyword evidence="5" id="KW-1003">Cell membrane</keyword>
<keyword evidence="10" id="KW-1006">Bacterial flagellum protein export</keyword>
<feature type="coiled-coil region" evidence="11">
    <location>
        <begin position="72"/>
        <end position="129"/>
    </location>
</feature>
<name>A0A0F5FWP8_9HYPH</name>
<gene>
    <name evidence="12" type="ORF">VE25_06595</name>
</gene>
<comment type="caution">
    <text evidence="12">The sequence shown here is derived from an EMBL/GenBank/DDBJ whole genome shotgun (WGS) entry which is preliminary data.</text>
</comment>
<dbReference type="GO" id="GO:0009288">
    <property type="term" value="C:bacterial-type flagellum"/>
    <property type="evidence" value="ECO:0007669"/>
    <property type="project" value="InterPro"/>
</dbReference>
<evidence type="ECO:0000256" key="11">
    <source>
        <dbReference type="SAM" id="Coils"/>
    </source>
</evidence>
<dbReference type="GO" id="GO:0015031">
    <property type="term" value="P:protein transport"/>
    <property type="evidence" value="ECO:0007669"/>
    <property type="project" value="UniProtKB-KW"/>
</dbReference>
<dbReference type="NCBIfam" id="TIGR02473">
    <property type="entry name" value="flagell_FliJ"/>
    <property type="match status" value="1"/>
</dbReference>
<dbReference type="Gene3D" id="1.10.287.1700">
    <property type="match status" value="1"/>
</dbReference>
<evidence type="ECO:0000256" key="3">
    <source>
        <dbReference type="ARBA" id="ARBA00020392"/>
    </source>
</evidence>
<comment type="similarity">
    <text evidence="2">Belongs to the FliJ family.</text>
</comment>